<dbReference type="InterPro" id="IPR002110">
    <property type="entry name" value="Ankyrin_rpt"/>
</dbReference>
<evidence type="ECO:0000256" key="3">
    <source>
        <dbReference type="PROSITE-ProRule" id="PRU00023"/>
    </source>
</evidence>
<evidence type="ECO:0000313" key="7">
    <source>
        <dbReference type="Proteomes" id="UP001642484"/>
    </source>
</evidence>
<dbReference type="SMART" id="SM00248">
    <property type="entry name" value="ANK"/>
    <property type="match status" value="2"/>
</dbReference>
<dbReference type="PANTHER" id="PTHR24171:SF9">
    <property type="entry name" value="ANKYRIN REPEAT DOMAIN-CONTAINING PROTEIN 39"/>
    <property type="match status" value="1"/>
</dbReference>
<dbReference type="PROSITE" id="PS50297">
    <property type="entry name" value="ANK_REP_REGION"/>
    <property type="match status" value="2"/>
</dbReference>
<accession>A0ABP0RPU5</accession>
<dbReference type="EMBL" id="CAXAMN010026206">
    <property type="protein sequence ID" value="CAK9101271.1"/>
    <property type="molecule type" value="Genomic_DNA"/>
</dbReference>
<feature type="repeat" description="ANK" evidence="3">
    <location>
        <begin position="190"/>
        <end position="222"/>
    </location>
</feature>
<dbReference type="InterPro" id="IPR036770">
    <property type="entry name" value="Ankyrin_rpt-contain_sf"/>
</dbReference>
<keyword evidence="1" id="KW-0677">Repeat</keyword>
<evidence type="ECO:0000313" key="5">
    <source>
        <dbReference type="EMBL" id="CAK9101271.1"/>
    </source>
</evidence>
<evidence type="ECO:0000256" key="4">
    <source>
        <dbReference type="SAM" id="MobiDB-lite"/>
    </source>
</evidence>
<dbReference type="Pfam" id="PF12796">
    <property type="entry name" value="Ank_2"/>
    <property type="match status" value="1"/>
</dbReference>
<protein>
    <submittedName>
        <fullName evidence="5">Uncharacterized protein</fullName>
    </submittedName>
</protein>
<feature type="region of interest" description="Disordered" evidence="4">
    <location>
        <begin position="76"/>
        <end position="104"/>
    </location>
</feature>
<evidence type="ECO:0000256" key="1">
    <source>
        <dbReference type="ARBA" id="ARBA00022737"/>
    </source>
</evidence>
<dbReference type="SUPFAM" id="SSF48403">
    <property type="entry name" value="Ankyrin repeat"/>
    <property type="match status" value="1"/>
</dbReference>
<dbReference type="Proteomes" id="UP001642484">
    <property type="component" value="Unassembled WGS sequence"/>
</dbReference>
<feature type="compositionally biased region" description="Basic residues" evidence="4">
    <location>
        <begin position="81"/>
        <end position="93"/>
    </location>
</feature>
<keyword evidence="7" id="KW-1185">Reference proteome</keyword>
<organism evidence="5 7">
    <name type="scientific">Durusdinium trenchii</name>
    <dbReference type="NCBI Taxonomy" id="1381693"/>
    <lineage>
        <taxon>Eukaryota</taxon>
        <taxon>Sar</taxon>
        <taxon>Alveolata</taxon>
        <taxon>Dinophyceae</taxon>
        <taxon>Suessiales</taxon>
        <taxon>Symbiodiniaceae</taxon>
        <taxon>Durusdinium</taxon>
    </lineage>
</organism>
<dbReference type="PROSITE" id="PS50088">
    <property type="entry name" value="ANK_REPEAT"/>
    <property type="match status" value="2"/>
</dbReference>
<sequence>MERPTAAELLGFGGSTVRAVRALRGSSASPKAKEPNEAKVPWRSHWNAKAESEKRYVRSTGSGKLGTAPISEVWRSEALPHRSRSSGRSRRTSPLRAQDKVPLAPDRDREVLSLPVLADLLLDAAKKGDTLQVEGIFDHADFEDQSVRALLAARDVDDQTPLHRAARHGHLEVCDLLLRRRADVLATEGHGASPLMLSSLNGHEEVARLLLQHKAQGRQSDMKGRPAARVLRPLAAPCGLCSSC</sequence>
<dbReference type="EMBL" id="CAXAMN010026217">
    <property type="protein sequence ID" value="CAK9101334.1"/>
    <property type="molecule type" value="Genomic_DNA"/>
</dbReference>
<proteinExistence type="predicted"/>
<reference evidence="5 7" key="1">
    <citation type="submission" date="2024-02" db="EMBL/GenBank/DDBJ databases">
        <authorList>
            <person name="Chen Y."/>
            <person name="Shah S."/>
            <person name="Dougan E. K."/>
            <person name="Thang M."/>
            <person name="Chan C."/>
        </authorList>
    </citation>
    <scope>NUCLEOTIDE SEQUENCE [LARGE SCALE GENOMIC DNA]</scope>
</reference>
<evidence type="ECO:0000256" key="2">
    <source>
        <dbReference type="ARBA" id="ARBA00023043"/>
    </source>
</evidence>
<keyword evidence="2 3" id="KW-0040">ANK repeat</keyword>
<gene>
    <name evidence="5" type="ORF">CCMP2556_LOCUS47756</name>
    <name evidence="6" type="ORF">CCMP2556_LOCUS47784</name>
</gene>
<dbReference type="Gene3D" id="1.25.40.20">
    <property type="entry name" value="Ankyrin repeat-containing domain"/>
    <property type="match status" value="1"/>
</dbReference>
<feature type="repeat" description="ANK" evidence="3">
    <location>
        <begin position="157"/>
        <end position="189"/>
    </location>
</feature>
<comment type="caution">
    <text evidence="5">The sequence shown here is derived from an EMBL/GenBank/DDBJ whole genome shotgun (WGS) entry which is preliminary data.</text>
</comment>
<dbReference type="PANTHER" id="PTHR24171">
    <property type="entry name" value="ANKYRIN REPEAT DOMAIN-CONTAINING PROTEIN 39-RELATED"/>
    <property type="match status" value="1"/>
</dbReference>
<feature type="region of interest" description="Disordered" evidence="4">
    <location>
        <begin position="24"/>
        <end position="45"/>
    </location>
</feature>
<name>A0ABP0RPU5_9DINO</name>
<evidence type="ECO:0000313" key="6">
    <source>
        <dbReference type="EMBL" id="CAK9101334.1"/>
    </source>
</evidence>